<keyword evidence="3" id="KW-1185">Reference proteome</keyword>
<evidence type="ECO:0000313" key="3">
    <source>
        <dbReference type="Proteomes" id="UP000075666"/>
    </source>
</evidence>
<comment type="caution">
    <text evidence="2">The sequence shown here is derived from an EMBL/GenBank/DDBJ whole genome shotgun (WGS) entry which is preliminary data.</text>
</comment>
<gene>
    <name evidence="2" type="ORF">B4102_0106</name>
</gene>
<sequence length="84" mass="9789">MKCTKQIIQEHFLKIDGRKIKVARAEKGWTLTKLANESGVTRKTIGEIEKGIKKKIRFSTIEQLAVTLEKRVEYFCTHIEKKIE</sequence>
<dbReference type="PATRIC" id="fig|46224.3.peg.461"/>
<dbReference type="AlphaFoldDB" id="A0A150LGH7"/>
<dbReference type="PROSITE" id="PS50943">
    <property type="entry name" value="HTH_CROC1"/>
    <property type="match status" value="1"/>
</dbReference>
<proteinExistence type="predicted"/>
<dbReference type="SUPFAM" id="SSF47413">
    <property type="entry name" value="lambda repressor-like DNA-binding domains"/>
    <property type="match status" value="1"/>
</dbReference>
<dbReference type="Pfam" id="PF01381">
    <property type="entry name" value="HTH_3"/>
    <property type="match status" value="1"/>
</dbReference>
<organism evidence="2 3">
    <name type="scientific">Heyndrickxia sporothermodurans</name>
    <dbReference type="NCBI Taxonomy" id="46224"/>
    <lineage>
        <taxon>Bacteria</taxon>
        <taxon>Bacillati</taxon>
        <taxon>Bacillota</taxon>
        <taxon>Bacilli</taxon>
        <taxon>Bacillales</taxon>
        <taxon>Bacillaceae</taxon>
        <taxon>Heyndrickxia</taxon>
    </lineage>
</organism>
<dbReference type="OrthoDB" id="2889696at2"/>
<dbReference type="InterPro" id="IPR010982">
    <property type="entry name" value="Lambda_DNA-bd_dom_sf"/>
</dbReference>
<name>A0A150LGH7_9BACI</name>
<dbReference type="Gene3D" id="1.10.260.40">
    <property type="entry name" value="lambda repressor-like DNA-binding domains"/>
    <property type="match status" value="1"/>
</dbReference>
<reference evidence="2 3" key="1">
    <citation type="submission" date="2016-01" db="EMBL/GenBank/DDBJ databases">
        <title>Genome Sequences of Twelve Sporeforming Bacillus Species Isolated from Foods.</title>
        <authorList>
            <person name="Berendsen E.M."/>
            <person name="Wells-Bennik M.H."/>
            <person name="Krawcyk A.O."/>
            <person name="De Jong A."/>
            <person name="Holsappel S."/>
            <person name="Eijlander R.T."/>
            <person name="Kuipers O.P."/>
        </authorList>
    </citation>
    <scope>NUCLEOTIDE SEQUENCE [LARGE SCALE GENOMIC DNA]</scope>
    <source>
        <strain evidence="2 3">B4102</strain>
    </source>
</reference>
<dbReference type="InterPro" id="IPR001387">
    <property type="entry name" value="Cro/C1-type_HTH"/>
</dbReference>
<evidence type="ECO:0000259" key="1">
    <source>
        <dbReference type="PROSITE" id="PS50943"/>
    </source>
</evidence>
<dbReference type="RefSeq" id="WP_153017455.1">
    <property type="nucleotide sequence ID" value="NZ_JARMRX010000009.1"/>
</dbReference>
<dbReference type="EMBL" id="LQYN01000010">
    <property type="protein sequence ID" value="KYD11046.1"/>
    <property type="molecule type" value="Genomic_DNA"/>
</dbReference>
<accession>A0A150LGH7</accession>
<dbReference type="CDD" id="cd00093">
    <property type="entry name" value="HTH_XRE"/>
    <property type="match status" value="1"/>
</dbReference>
<dbReference type="Proteomes" id="UP000075666">
    <property type="component" value="Unassembled WGS sequence"/>
</dbReference>
<dbReference type="GO" id="GO:0003677">
    <property type="term" value="F:DNA binding"/>
    <property type="evidence" value="ECO:0007669"/>
    <property type="project" value="InterPro"/>
</dbReference>
<protein>
    <recommendedName>
        <fullName evidence="1">HTH cro/C1-type domain-containing protein</fullName>
    </recommendedName>
</protein>
<feature type="domain" description="HTH cro/C1-type" evidence="1">
    <location>
        <begin position="20"/>
        <end position="75"/>
    </location>
</feature>
<dbReference type="STRING" id="46224.B4102_0106"/>
<evidence type="ECO:0000313" key="2">
    <source>
        <dbReference type="EMBL" id="KYD11046.1"/>
    </source>
</evidence>
<dbReference type="SMART" id="SM00530">
    <property type="entry name" value="HTH_XRE"/>
    <property type="match status" value="1"/>
</dbReference>